<gene>
    <name evidence="2" type="ORF">TRIP_B250035</name>
</gene>
<accession>A0A653A4Q7</accession>
<organism evidence="2">
    <name type="scientific">Uncultured Desulfatiglans sp</name>
    <dbReference type="NCBI Taxonomy" id="1748965"/>
    <lineage>
        <taxon>Bacteria</taxon>
        <taxon>Pseudomonadati</taxon>
        <taxon>Thermodesulfobacteriota</taxon>
        <taxon>Desulfobacteria</taxon>
        <taxon>Desulfatiglandales</taxon>
        <taxon>Desulfatiglandaceae</taxon>
        <taxon>Desulfatiglans</taxon>
        <taxon>environmental samples</taxon>
    </lineage>
</organism>
<feature type="region of interest" description="Disordered" evidence="1">
    <location>
        <begin position="203"/>
        <end position="224"/>
    </location>
</feature>
<proteinExistence type="predicted"/>
<sequence length="826" mass="92125">MPLVHLKTPWDATVENWEARGLSDAAAFPGLAGDCSVVRPGTIPVVHRFLDLFKIKDFPIRFASSSNEFSAMPPDPDCANDWPRCIRAWEVLEPAPMFAVAFEQAWYHMGTTLGELIESLSLTPGEELEIQMFTWDRLKVSRDLESTDIVDKAGESSLTRHDSSQVVNRMEKEKEWQLGANVGLSYGLTAGIDFSMGESLSDSIERRREERQEQTNKTTDKLRSERKLKISTVHETGFEEKRRRVLKNPNPTRSVTYHFYETLSHYRVDLAMVETDLAIALPNRLPLITPEWVVCHEGILRTHLLDESQEGGFASARMLVVPGVTNLAKGAIDALVHAFIDMEEAIRSSEGDLLADRDSIGAARADALWTAMRTVLEDHPPIDPSSYLYTRAALETLGTRPSLRGLKHALWMLSGWVWAAGLGDAACPVSTRLETAIASACSILKLLTSGPGYPPLDRMEAPPGMTGGMSTGEEGAAAGELPAGETLEAGLVEIEPTMEEATAKDRALFDALKCHIEANLLHYLRPIWLAEDPAVRLRRLADELGFDIAELEQQIVEPMIGFHLNCCVYRMRLGRELETELRKRLQSKDLSGTMPQPQAFRAYLSSSRRRSGECLSWAKTYLRDTAQRRFERNAQTLLDKAVAEARTHVLTCKRPKKRLSPERVPEVLRLAERIAAEGVKRFEAEEGWLAYLSEGERAVRSRMEREAETWVAAVEKSQSALDENRHSAVFSAQLEALIAAPEQDLKSVMVVLPDGGYHCEPVVGLCSGADPLHTRQLEADLMLREAEARQAQIEVDRRERRIESGDLGPEPATPVLTVHMAKPDEN</sequence>
<reference evidence="2" key="1">
    <citation type="submission" date="2018-07" db="EMBL/GenBank/DDBJ databases">
        <authorList>
            <consortium name="Genoscope - CEA"/>
            <person name="William W."/>
        </authorList>
    </citation>
    <scope>NUCLEOTIDE SEQUENCE</scope>
    <source>
        <strain evidence="2">IK1</strain>
    </source>
</reference>
<evidence type="ECO:0000256" key="1">
    <source>
        <dbReference type="SAM" id="MobiDB-lite"/>
    </source>
</evidence>
<name>A0A653A4Q7_UNCDX</name>
<evidence type="ECO:0000313" key="2">
    <source>
        <dbReference type="EMBL" id="VBB42918.1"/>
    </source>
</evidence>
<protein>
    <submittedName>
        <fullName evidence="2">Uncharacterized protein</fullName>
    </submittedName>
</protein>
<dbReference type="AlphaFoldDB" id="A0A653A4Q7"/>
<feature type="region of interest" description="Disordered" evidence="1">
    <location>
        <begin position="795"/>
        <end position="826"/>
    </location>
</feature>
<feature type="compositionally biased region" description="Basic and acidic residues" evidence="1">
    <location>
        <begin position="795"/>
        <end position="804"/>
    </location>
</feature>
<dbReference type="EMBL" id="UPXX01000018">
    <property type="protein sequence ID" value="VBB42918.1"/>
    <property type="molecule type" value="Genomic_DNA"/>
</dbReference>